<name>A0A6N6VSU5_9BACT</name>
<dbReference type="InterPro" id="IPR038732">
    <property type="entry name" value="HpyO/CreE_NAD-binding"/>
</dbReference>
<dbReference type="Gene3D" id="3.50.50.60">
    <property type="entry name" value="FAD/NAD(P)-binding domain"/>
    <property type="match status" value="1"/>
</dbReference>
<dbReference type="OrthoDB" id="6309046at2"/>
<sequence>MKIKNDYDIVVIGGGAQGTAFLSSIYHFVMKHNISHFIKIGVIDKKENMGCGQVYNNDYPWIIMNTPTTDLSIMKNEPFDFFKWVESNKNELSLLNNNTEFVPRSVFGLYLKEKYYFFQKELIKYSIIVEDIYDQANDILYQNNENNITISLTSGNSIKTSYVLFATGPNSPQDHYNLKEYKNYIHNPFPAIKNLANIPNKSNIAIIGSNLTAIDISITLSHLGHSGKIFMTSRNGKLPEVKGKYLKSYTPKNVLYENFEKLFHDKGTELNLIDLTRLIRKELKNHGFNWRDYFFDKKSKPECTIDFEQRVEEARNGPTPFNIILGMIPEIAKTWRLVSSEQIEIFMSNFYRNVHQKHGAIPLINAEKILSLLKNEKLILKGNLNHIKYNNNNFYLNFENSNESLICDYIINATGPNRSICSNESKPLFLTPCANGFIKEIKIGGTIIDTKSGMILRNDGKFENRLRAIGHNAEGSHPFINNFAWILESTSEVAYSLINEVIHGKKYGESS</sequence>
<evidence type="ECO:0000313" key="3">
    <source>
        <dbReference type="Proteomes" id="UP000437748"/>
    </source>
</evidence>
<dbReference type="InterPro" id="IPR052189">
    <property type="entry name" value="L-asp_N-monooxygenase_NS-form"/>
</dbReference>
<gene>
    <name evidence="2" type="ORF">GCL60_13550</name>
</gene>
<evidence type="ECO:0000313" key="2">
    <source>
        <dbReference type="EMBL" id="KAB8036865.1"/>
    </source>
</evidence>
<dbReference type="AlphaFoldDB" id="A0A6N6VSU5"/>
<evidence type="ECO:0000259" key="1">
    <source>
        <dbReference type="Pfam" id="PF13454"/>
    </source>
</evidence>
<keyword evidence="2" id="KW-0503">Monooxygenase</keyword>
<keyword evidence="2" id="KW-0560">Oxidoreductase</keyword>
<dbReference type="Pfam" id="PF13454">
    <property type="entry name" value="NAD_binding_9"/>
    <property type="match status" value="1"/>
</dbReference>
<reference evidence="2 3" key="1">
    <citation type="submission" date="2019-10" db="EMBL/GenBank/DDBJ databases">
        <title>New species of Slilvanegrellaceae.</title>
        <authorList>
            <person name="Pitt A."/>
            <person name="Hahn M.W."/>
        </authorList>
    </citation>
    <scope>NUCLEOTIDE SEQUENCE [LARGE SCALE GENOMIC DNA]</scope>
    <source>
        <strain evidence="2 3">SP-Ram-0.45-NSY-1</strain>
    </source>
</reference>
<dbReference type="PANTHER" id="PTHR40254:SF1">
    <property type="entry name" value="BLR0577 PROTEIN"/>
    <property type="match status" value="1"/>
</dbReference>
<dbReference type="Proteomes" id="UP000437748">
    <property type="component" value="Unassembled WGS sequence"/>
</dbReference>
<keyword evidence="3" id="KW-1185">Reference proteome</keyword>
<feature type="domain" description="FAD-dependent urate hydroxylase HpyO/Asp monooxygenase CreE-like FAD/NAD(P)-binding" evidence="1">
    <location>
        <begin position="10"/>
        <end position="168"/>
    </location>
</feature>
<dbReference type="SUPFAM" id="SSF51905">
    <property type="entry name" value="FAD/NAD(P)-binding domain"/>
    <property type="match status" value="1"/>
</dbReference>
<dbReference type="InterPro" id="IPR036188">
    <property type="entry name" value="FAD/NAD-bd_sf"/>
</dbReference>
<protein>
    <submittedName>
        <fullName evidence="2">SidA/IucD/PvdA family monooxygenase</fullName>
    </submittedName>
</protein>
<organism evidence="2 3">
    <name type="scientific">Silvanigrella paludirubra</name>
    <dbReference type="NCBI Taxonomy" id="2499159"/>
    <lineage>
        <taxon>Bacteria</taxon>
        <taxon>Pseudomonadati</taxon>
        <taxon>Bdellovibrionota</taxon>
        <taxon>Oligoflexia</taxon>
        <taxon>Silvanigrellales</taxon>
        <taxon>Silvanigrellaceae</taxon>
        <taxon>Silvanigrella</taxon>
    </lineage>
</organism>
<dbReference type="PANTHER" id="PTHR40254">
    <property type="entry name" value="BLR0577 PROTEIN"/>
    <property type="match status" value="1"/>
</dbReference>
<proteinExistence type="predicted"/>
<accession>A0A6N6VSU5</accession>
<dbReference type="RefSeq" id="WP_153421280.1">
    <property type="nucleotide sequence ID" value="NZ_WFLM01000005.1"/>
</dbReference>
<dbReference type="GO" id="GO:0004497">
    <property type="term" value="F:monooxygenase activity"/>
    <property type="evidence" value="ECO:0007669"/>
    <property type="project" value="UniProtKB-KW"/>
</dbReference>
<comment type="caution">
    <text evidence="2">The sequence shown here is derived from an EMBL/GenBank/DDBJ whole genome shotgun (WGS) entry which is preliminary data.</text>
</comment>
<dbReference type="EMBL" id="WFLM01000005">
    <property type="protein sequence ID" value="KAB8036865.1"/>
    <property type="molecule type" value="Genomic_DNA"/>
</dbReference>